<accession>A0A1J6J8G7</accession>
<reference evidence="2 4" key="1">
    <citation type="submission" date="2016-11" db="EMBL/GenBank/DDBJ databases">
        <title>The genome of Nicotiana attenuata.</title>
        <authorList>
            <person name="Xu S."/>
            <person name="Brockmoeller T."/>
            <person name="Gaquerel E."/>
            <person name="Navarro A."/>
            <person name="Kuhl H."/>
            <person name="Gase K."/>
            <person name="Ling Z."/>
            <person name="Zhou W."/>
            <person name="Kreitzer C."/>
            <person name="Stanke M."/>
            <person name="Tang H."/>
            <person name="Lyons E."/>
            <person name="Pandey P."/>
            <person name="Pandey S.P."/>
            <person name="Timmermann B."/>
            <person name="Baldwin I.T."/>
        </authorList>
    </citation>
    <scope>NUCLEOTIDE SEQUENCE [LARGE SCALE GENOMIC DNA]</scope>
    <source>
        <strain evidence="4">cv. UT</strain>
        <strain evidence="2">UT</strain>
        <tissue evidence="2">Leaves</tissue>
    </source>
</reference>
<feature type="compositionally biased region" description="Polar residues" evidence="1">
    <location>
        <begin position="24"/>
        <end position="54"/>
    </location>
</feature>
<evidence type="ECO:0000313" key="4">
    <source>
        <dbReference type="Proteomes" id="UP000187609"/>
    </source>
</evidence>
<dbReference type="Gramene" id="OIT08960">
    <property type="protein sequence ID" value="OIT08960"/>
    <property type="gene ID" value="A4A49_65856"/>
</dbReference>
<protein>
    <submittedName>
        <fullName evidence="2">Uncharacterized protein</fullName>
    </submittedName>
</protein>
<dbReference type="Gramene" id="OIT35387">
    <property type="protein sequence ID" value="OIT35387"/>
    <property type="gene ID" value="A4A49_44089"/>
</dbReference>
<organism evidence="2 4">
    <name type="scientific">Nicotiana attenuata</name>
    <name type="common">Coyote tobacco</name>
    <dbReference type="NCBI Taxonomy" id="49451"/>
    <lineage>
        <taxon>Eukaryota</taxon>
        <taxon>Viridiplantae</taxon>
        <taxon>Streptophyta</taxon>
        <taxon>Embryophyta</taxon>
        <taxon>Tracheophyta</taxon>
        <taxon>Spermatophyta</taxon>
        <taxon>Magnoliopsida</taxon>
        <taxon>eudicotyledons</taxon>
        <taxon>Gunneridae</taxon>
        <taxon>Pentapetalae</taxon>
        <taxon>asterids</taxon>
        <taxon>lamiids</taxon>
        <taxon>Solanales</taxon>
        <taxon>Solanaceae</taxon>
        <taxon>Nicotianoideae</taxon>
        <taxon>Nicotianeae</taxon>
        <taxon>Nicotiana</taxon>
    </lineage>
</organism>
<feature type="compositionally biased region" description="Low complexity" evidence="1">
    <location>
        <begin position="13"/>
        <end position="23"/>
    </location>
</feature>
<keyword evidence="4" id="KW-1185">Reference proteome</keyword>
<comment type="caution">
    <text evidence="2">The sequence shown here is derived from an EMBL/GenBank/DDBJ whole genome shotgun (WGS) entry which is preliminary data.</text>
</comment>
<gene>
    <name evidence="3" type="ORF">A4A49_44089</name>
    <name evidence="2" type="ORF">A4A49_65856</name>
</gene>
<proteinExistence type="predicted"/>
<dbReference type="Proteomes" id="UP000187609">
    <property type="component" value="Unassembled WGS sequence"/>
</dbReference>
<dbReference type="EMBL" id="MJEQ01000569">
    <property type="protein sequence ID" value="OIT35387.1"/>
    <property type="molecule type" value="Genomic_DNA"/>
</dbReference>
<evidence type="ECO:0000256" key="1">
    <source>
        <dbReference type="SAM" id="MobiDB-lite"/>
    </source>
</evidence>
<dbReference type="AlphaFoldDB" id="A0A1J6J8G7"/>
<evidence type="ECO:0000313" key="2">
    <source>
        <dbReference type="EMBL" id="OIT08960.1"/>
    </source>
</evidence>
<sequence length="188" mass="21023">MAHEEPSSPPNSPTLSLFPLSSEKLSSQLRPRRNPQISNHSEPQPSTILCLSSQPNSSQHFIDLTEEEEPVVILNQESVSRKRKSPATSTNYVSNKFSVKAGTQKKKEPEVLTRNLISNMERSRFCEEKESAEWVFAASSSPPPSTALSLSLPEYAQVKNQEEVGVSQRISYATKKTLHKCPKDWLSL</sequence>
<evidence type="ECO:0000313" key="3">
    <source>
        <dbReference type="EMBL" id="OIT35387.1"/>
    </source>
</evidence>
<dbReference type="EMBL" id="MJEQ01023901">
    <property type="protein sequence ID" value="OIT08960.1"/>
    <property type="molecule type" value="Genomic_DNA"/>
</dbReference>
<name>A0A1J6J8G7_NICAT</name>
<feature type="region of interest" description="Disordered" evidence="1">
    <location>
        <begin position="1"/>
        <end position="54"/>
    </location>
</feature>